<evidence type="ECO:0000313" key="1">
    <source>
        <dbReference type="EMBL" id="KAK4008117.1"/>
    </source>
</evidence>
<dbReference type="Proteomes" id="UP001234178">
    <property type="component" value="Unassembled WGS sequence"/>
</dbReference>
<proteinExistence type="predicted"/>
<keyword evidence="2" id="KW-1185">Reference proteome</keyword>
<sequence>MRTRTGETADFHLRTGPKFLTAVRSFSTGSYCNSKVRDKPKVVRSLRRCAPLWPIAELKIVLCLTITICHDHECDPA</sequence>
<evidence type="ECO:0000313" key="2">
    <source>
        <dbReference type="Proteomes" id="UP001234178"/>
    </source>
</evidence>
<name>A0ABQ9Z5E3_9CRUS</name>
<gene>
    <name evidence="1" type="ORF">OUZ56_013271</name>
</gene>
<organism evidence="1 2">
    <name type="scientific">Daphnia magna</name>
    <dbReference type="NCBI Taxonomy" id="35525"/>
    <lineage>
        <taxon>Eukaryota</taxon>
        <taxon>Metazoa</taxon>
        <taxon>Ecdysozoa</taxon>
        <taxon>Arthropoda</taxon>
        <taxon>Crustacea</taxon>
        <taxon>Branchiopoda</taxon>
        <taxon>Diplostraca</taxon>
        <taxon>Cladocera</taxon>
        <taxon>Anomopoda</taxon>
        <taxon>Daphniidae</taxon>
        <taxon>Daphnia</taxon>
    </lineage>
</organism>
<accession>A0ABQ9Z5E3</accession>
<protein>
    <submittedName>
        <fullName evidence="1">Uncharacterized protein</fullName>
    </submittedName>
</protein>
<comment type="caution">
    <text evidence="1">The sequence shown here is derived from an EMBL/GenBank/DDBJ whole genome shotgun (WGS) entry which is preliminary data.</text>
</comment>
<dbReference type="EMBL" id="JAOYFB010000002">
    <property type="protein sequence ID" value="KAK4008117.1"/>
    <property type="molecule type" value="Genomic_DNA"/>
</dbReference>
<reference evidence="1 2" key="1">
    <citation type="journal article" date="2023" name="Nucleic Acids Res.">
        <title>The hologenome of Daphnia magna reveals possible DNA methylation and microbiome-mediated evolution of the host genome.</title>
        <authorList>
            <person name="Chaturvedi A."/>
            <person name="Li X."/>
            <person name="Dhandapani V."/>
            <person name="Marshall H."/>
            <person name="Kissane S."/>
            <person name="Cuenca-Cambronero M."/>
            <person name="Asole G."/>
            <person name="Calvet F."/>
            <person name="Ruiz-Romero M."/>
            <person name="Marangio P."/>
            <person name="Guigo R."/>
            <person name="Rago D."/>
            <person name="Mirbahai L."/>
            <person name="Eastwood N."/>
            <person name="Colbourne J.K."/>
            <person name="Zhou J."/>
            <person name="Mallon E."/>
            <person name="Orsini L."/>
        </authorList>
    </citation>
    <scope>NUCLEOTIDE SEQUENCE [LARGE SCALE GENOMIC DNA]</scope>
    <source>
        <strain evidence="1">LRV0_1</strain>
    </source>
</reference>